<name>A0A6G0VZA3_APHCR</name>
<dbReference type="AlphaFoldDB" id="A0A6G0VZA3"/>
<keyword evidence="1" id="KW-0808">Transferase</keyword>
<organism evidence="1 2">
    <name type="scientific">Aphis craccivora</name>
    <name type="common">Cowpea aphid</name>
    <dbReference type="NCBI Taxonomy" id="307492"/>
    <lineage>
        <taxon>Eukaryota</taxon>
        <taxon>Metazoa</taxon>
        <taxon>Ecdysozoa</taxon>
        <taxon>Arthropoda</taxon>
        <taxon>Hexapoda</taxon>
        <taxon>Insecta</taxon>
        <taxon>Pterygota</taxon>
        <taxon>Neoptera</taxon>
        <taxon>Paraneoptera</taxon>
        <taxon>Hemiptera</taxon>
        <taxon>Sternorrhyncha</taxon>
        <taxon>Aphidomorpha</taxon>
        <taxon>Aphidoidea</taxon>
        <taxon>Aphididae</taxon>
        <taxon>Aphidini</taxon>
        <taxon>Aphis</taxon>
        <taxon>Aphis</taxon>
    </lineage>
</organism>
<sequence>MTQNNDLLSSELNKWTKSMLVDYIVAQTLPAGVKLSDDLSKFLKDSSSDPVSPSHGNSINIANTLQSVVEELKSVALNNAKLHDKLNHLNAAPNAQTPKFVVHPNLVTGTRSTQPTNQLTASQSSSVKSKFIVGFLNNSSSKLSSVPVCKHVDIFVSRLDPSVTTALLESELFNGYSDVTISKMVSRHPSYSSFYIRLPADKLDIVLDPAFWPDGVMVKRFWVWLRSTHFQIWCCETPQKLISQGVKLPMGYYQNCRGVRTKLCLFKCNVGVIWVVNPVVLVEEEEFSLPFVTMWSITWAGEACSQTPTTGRFRSDRHHEHFMFQIWFWFVHYNSSLFHQTILNVEGDTICATEAALEYFKLIDTQTHREKEIFLPTKNKEIPVKHLEIVCQFVLSLPGTSAPIEKLFSQINKYWTSEKSQLHIVTTL</sequence>
<keyword evidence="1" id="KW-0548">Nucleotidyltransferase</keyword>
<dbReference type="EMBL" id="VUJU01011005">
    <property type="protein sequence ID" value="KAF0712233.1"/>
    <property type="molecule type" value="Genomic_DNA"/>
</dbReference>
<protein>
    <submittedName>
        <fullName evidence="1">Reverse transcriptase domain-containing protein</fullName>
    </submittedName>
</protein>
<keyword evidence="2" id="KW-1185">Reference proteome</keyword>
<proteinExistence type="predicted"/>
<dbReference type="GO" id="GO:0003964">
    <property type="term" value="F:RNA-directed DNA polymerase activity"/>
    <property type="evidence" value="ECO:0007669"/>
    <property type="project" value="UniProtKB-KW"/>
</dbReference>
<reference evidence="1 2" key="1">
    <citation type="submission" date="2019-08" db="EMBL/GenBank/DDBJ databases">
        <title>Whole genome of Aphis craccivora.</title>
        <authorList>
            <person name="Voronova N.V."/>
            <person name="Shulinski R.S."/>
            <person name="Bandarenka Y.V."/>
            <person name="Zhorov D.G."/>
            <person name="Warner D."/>
        </authorList>
    </citation>
    <scope>NUCLEOTIDE SEQUENCE [LARGE SCALE GENOMIC DNA]</scope>
    <source>
        <strain evidence="1">180601</strain>
        <tissue evidence="1">Whole Body</tissue>
    </source>
</reference>
<gene>
    <name evidence="1" type="ORF">FWK35_00027045</name>
</gene>
<evidence type="ECO:0000313" key="2">
    <source>
        <dbReference type="Proteomes" id="UP000478052"/>
    </source>
</evidence>
<dbReference type="OrthoDB" id="7323539at2759"/>
<keyword evidence="1" id="KW-0695">RNA-directed DNA polymerase</keyword>
<dbReference type="Proteomes" id="UP000478052">
    <property type="component" value="Unassembled WGS sequence"/>
</dbReference>
<accession>A0A6G0VZA3</accession>
<feature type="non-terminal residue" evidence="1">
    <location>
        <position position="428"/>
    </location>
</feature>
<evidence type="ECO:0000313" key="1">
    <source>
        <dbReference type="EMBL" id="KAF0712233.1"/>
    </source>
</evidence>
<comment type="caution">
    <text evidence="1">The sequence shown here is derived from an EMBL/GenBank/DDBJ whole genome shotgun (WGS) entry which is preliminary data.</text>
</comment>